<dbReference type="InterPro" id="IPR013786">
    <property type="entry name" value="AcylCoA_DH/ox_N"/>
</dbReference>
<evidence type="ECO:0000256" key="4">
    <source>
        <dbReference type="ARBA" id="ARBA00022827"/>
    </source>
</evidence>
<dbReference type="GO" id="GO:0003995">
    <property type="term" value="F:acyl-CoA dehydrogenase activity"/>
    <property type="evidence" value="ECO:0007669"/>
    <property type="project" value="InterPro"/>
</dbReference>
<keyword evidence="11" id="KW-1185">Reference proteome</keyword>
<dbReference type="InterPro" id="IPR006091">
    <property type="entry name" value="Acyl-CoA_Oxase/DH_mid-dom"/>
</dbReference>
<comment type="cofactor">
    <cofactor evidence="1 6">
        <name>FAD</name>
        <dbReference type="ChEBI" id="CHEBI:57692"/>
    </cofactor>
</comment>
<dbReference type="Gene3D" id="2.40.110.10">
    <property type="entry name" value="Butyryl-CoA Dehydrogenase, subunit A, domain 2"/>
    <property type="match status" value="1"/>
</dbReference>
<dbReference type="PANTHER" id="PTHR48083:SF6">
    <property type="entry name" value="ACYL-COA DEHYDROGENASE 6"/>
    <property type="match status" value="1"/>
</dbReference>
<dbReference type="InterPro" id="IPR006089">
    <property type="entry name" value="Acyl-CoA_DH_CS"/>
</dbReference>
<feature type="domain" description="Acyl-CoA dehydrogenase/oxidase N-terminal" evidence="9">
    <location>
        <begin position="4"/>
        <end position="118"/>
    </location>
</feature>
<dbReference type="RefSeq" id="WP_190764006.1">
    <property type="nucleotide sequence ID" value="NZ_JACXLD010000003.1"/>
</dbReference>
<keyword evidence="3 6" id="KW-0285">Flavoprotein</keyword>
<feature type="domain" description="Acyl-CoA dehydrogenase/oxidase C-terminal" evidence="7">
    <location>
        <begin position="229"/>
        <end position="377"/>
    </location>
</feature>
<evidence type="ECO:0000256" key="6">
    <source>
        <dbReference type="RuleBase" id="RU362125"/>
    </source>
</evidence>
<gene>
    <name evidence="10" type="ORF">IB286_07225</name>
</gene>
<dbReference type="PANTHER" id="PTHR48083">
    <property type="entry name" value="MEDIUM-CHAIN SPECIFIC ACYL-COA DEHYDROGENASE, MITOCHONDRIAL-RELATED"/>
    <property type="match status" value="1"/>
</dbReference>
<dbReference type="GO" id="GO:0050660">
    <property type="term" value="F:flavin adenine dinucleotide binding"/>
    <property type="evidence" value="ECO:0007669"/>
    <property type="project" value="InterPro"/>
</dbReference>
<evidence type="ECO:0000259" key="9">
    <source>
        <dbReference type="Pfam" id="PF02771"/>
    </source>
</evidence>
<dbReference type="GO" id="GO:0005737">
    <property type="term" value="C:cytoplasm"/>
    <property type="evidence" value="ECO:0007669"/>
    <property type="project" value="TreeGrafter"/>
</dbReference>
<dbReference type="FunFam" id="2.40.110.10:FF:000002">
    <property type="entry name" value="Acyl-CoA dehydrogenase fadE12"/>
    <property type="match status" value="1"/>
</dbReference>
<dbReference type="Gene3D" id="1.10.540.10">
    <property type="entry name" value="Acyl-CoA dehydrogenase/oxidase, N-terminal domain"/>
    <property type="match status" value="1"/>
</dbReference>
<organism evidence="10 11">
    <name type="scientific">Spongiibacter pelagi</name>
    <dbReference type="NCBI Taxonomy" id="2760804"/>
    <lineage>
        <taxon>Bacteria</taxon>
        <taxon>Pseudomonadati</taxon>
        <taxon>Pseudomonadota</taxon>
        <taxon>Gammaproteobacteria</taxon>
        <taxon>Cellvibrionales</taxon>
        <taxon>Spongiibacteraceae</taxon>
        <taxon>Spongiibacter</taxon>
    </lineage>
</organism>
<dbReference type="InterPro" id="IPR009100">
    <property type="entry name" value="AcylCoA_DH/oxidase_NM_dom_sf"/>
</dbReference>
<dbReference type="InterPro" id="IPR037069">
    <property type="entry name" value="AcylCoA_DH/ox_N_sf"/>
</dbReference>
<dbReference type="Proteomes" id="UP000610558">
    <property type="component" value="Unassembled WGS sequence"/>
</dbReference>
<accession>A0A927GVV5</accession>
<dbReference type="Pfam" id="PF02770">
    <property type="entry name" value="Acyl-CoA_dh_M"/>
    <property type="match status" value="1"/>
</dbReference>
<dbReference type="InterPro" id="IPR046373">
    <property type="entry name" value="Acyl-CoA_Oxase/DH_mid-dom_sf"/>
</dbReference>
<dbReference type="EMBL" id="JACXLD010000003">
    <property type="protein sequence ID" value="MBD2858800.1"/>
    <property type="molecule type" value="Genomic_DNA"/>
</dbReference>
<evidence type="ECO:0000256" key="2">
    <source>
        <dbReference type="ARBA" id="ARBA00009347"/>
    </source>
</evidence>
<evidence type="ECO:0000313" key="10">
    <source>
        <dbReference type="EMBL" id="MBD2858800.1"/>
    </source>
</evidence>
<dbReference type="SUPFAM" id="SSF56645">
    <property type="entry name" value="Acyl-CoA dehydrogenase NM domain-like"/>
    <property type="match status" value="1"/>
</dbReference>
<reference evidence="10" key="1">
    <citation type="submission" date="2020-09" db="EMBL/GenBank/DDBJ databases">
        <authorList>
            <person name="Yoon J.-W."/>
        </authorList>
    </citation>
    <scope>NUCLEOTIDE SEQUENCE</scope>
    <source>
        <strain evidence="10">KMU-158</strain>
    </source>
</reference>
<evidence type="ECO:0000256" key="1">
    <source>
        <dbReference type="ARBA" id="ARBA00001974"/>
    </source>
</evidence>
<feature type="domain" description="Acyl-CoA oxidase/dehydrogenase middle" evidence="8">
    <location>
        <begin position="123"/>
        <end position="217"/>
    </location>
</feature>
<dbReference type="InterPro" id="IPR036250">
    <property type="entry name" value="AcylCo_DH-like_C"/>
</dbReference>
<proteinExistence type="inferred from homology"/>
<dbReference type="SUPFAM" id="SSF47203">
    <property type="entry name" value="Acyl-CoA dehydrogenase C-terminal domain-like"/>
    <property type="match status" value="1"/>
</dbReference>
<dbReference type="Pfam" id="PF02771">
    <property type="entry name" value="Acyl-CoA_dh_N"/>
    <property type="match status" value="1"/>
</dbReference>
<dbReference type="InterPro" id="IPR050741">
    <property type="entry name" value="Acyl-CoA_dehydrogenase"/>
</dbReference>
<protein>
    <submittedName>
        <fullName evidence="10">Acyl-CoA dehydrogenase family protein</fullName>
    </submittedName>
</protein>
<evidence type="ECO:0000259" key="8">
    <source>
        <dbReference type="Pfam" id="PF02770"/>
    </source>
</evidence>
<dbReference type="InterPro" id="IPR009075">
    <property type="entry name" value="AcylCo_DH/oxidase_C"/>
</dbReference>
<keyword evidence="5 6" id="KW-0560">Oxidoreductase</keyword>
<dbReference type="AlphaFoldDB" id="A0A927GVV5"/>
<dbReference type="PROSITE" id="PS00073">
    <property type="entry name" value="ACYL_COA_DH_2"/>
    <property type="match status" value="1"/>
</dbReference>
<keyword evidence="4 6" id="KW-0274">FAD</keyword>
<evidence type="ECO:0000259" key="7">
    <source>
        <dbReference type="Pfam" id="PF00441"/>
    </source>
</evidence>
<comment type="similarity">
    <text evidence="2 6">Belongs to the acyl-CoA dehydrogenase family.</text>
</comment>
<sequence length="385" mass="41967">MLFTQEHNELRRSVLAFVEAEMNPFIEQWEAEGIFPAHALFRKLGERGMLGITKPEAYGGMGLDYSFEVVFAEAIATAHCGGVPLAIGVQTNMATPALASFGSDTLREEFLAPAISGEMVASIAVSEPDAGSDVAAITTTARKDGDDYILNGSKMWITNATQADYFCVLANTGDGPKHANKSLIIVPANTPGVSVAGKLKKMGMRSSDTAPVFFDNVRVPQRYRIGEEGKGFIYQMQQFQEERLFGTAMALSQLETCVSSTITYTQERKAFGQPLIHNQSIYYALAEMQSECEALRSILYRATECHINGEDITKLASMAKLMAGRLSRSIPDKCLQFWGGMGYVEESIINRFYRDSRLVPIGGGVDEVMIGIIAKQLGIHPGKGG</sequence>
<dbReference type="Gene3D" id="1.20.140.10">
    <property type="entry name" value="Butyryl-CoA Dehydrogenase, subunit A, domain 3"/>
    <property type="match status" value="1"/>
</dbReference>
<evidence type="ECO:0000256" key="3">
    <source>
        <dbReference type="ARBA" id="ARBA00022630"/>
    </source>
</evidence>
<evidence type="ECO:0000313" key="11">
    <source>
        <dbReference type="Proteomes" id="UP000610558"/>
    </source>
</evidence>
<evidence type="ECO:0000256" key="5">
    <source>
        <dbReference type="ARBA" id="ARBA00023002"/>
    </source>
</evidence>
<comment type="caution">
    <text evidence="10">The sequence shown here is derived from an EMBL/GenBank/DDBJ whole genome shotgun (WGS) entry which is preliminary data.</text>
</comment>
<dbReference type="PROSITE" id="PS00072">
    <property type="entry name" value="ACYL_COA_DH_1"/>
    <property type="match status" value="1"/>
</dbReference>
<name>A0A927GVV5_9GAMM</name>
<dbReference type="GO" id="GO:0033539">
    <property type="term" value="P:fatty acid beta-oxidation using acyl-CoA dehydrogenase"/>
    <property type="evidence" value="ECO:0007669"/>
    <property type="project" value="TreeGrafter"/>
</dbReference>
<dbReference type="Pfam" id="PF00441">
    <property type="entry name" value="Acyl-CoA_dh_1"/>
    <property type="match status" value="1"/>
</dbReference>